<accession>A0ACC2I5W4</accession>
<evidence type="ECO:0000313" key="2">
    <source>
        <dbReference type="Proteomes" id="UP001153331"/>
    </source>
</evidence>
<reference evidence="1" key="1">
    <citation type="submission" date="2022-11" db="EMBL/GenBank/DDBJ databases">
        <title>Genome Sequence of Boeremia exigua.</title>
        <authorList>
            <person name="Buettner E."/>
        </authorList>
    </citation>
    <scope>NUCLEOTIDE SEQUENCE</scope>
    <source>
        <strain evidence="1">CU02</strain>
    </source>
</reference>
<protein>
    <submittedName>
        <fullName evidence="1">Uncharacterized protein</fullName>
    </submittedName>
</protein>
<proteinExistence type="predicted"/>
<keyword evidence="2" id="KW-1185">Reference proteome</keyword>
<organism evidence="1 2">
    <name type="scientific">Boeremia exigua</name>
    <dbReference type="NCBI Taxonomy" id="749465"/>
    <lineage>
        <taxon>Eukaryota</taxon>
        <taxon>Fungi</taxon>
        <taxon>Dikarya</taxon>
        <taxon>Ascomycota</taxon>
        <taxon>Pezizomycotina</taxon>
        <taxon>Dothideomycetes</taxon>
        <taxon>Pleosporomycetidae</taxon>
        <taxon>Pleosporales</taxon>
        <taxon>Pleosporineae</taxon>
        <taxon>Didymellaceae</taxon>
        <taxon>Boeremia</taxon>
    </lineage>
</organism>
<gene>
    <name evidence="1" type="ORF">OPT61_g6532</name>
</gene>
<name>A0ACC2I5W4_9PLEO</name>
<sequence>MAYIAPIHKPSSVRHALKINFLSAEEDCLVVAKANRLEFYAQTADGLALQHQKAIYGKVTMLQKLRPALSQTDHLFIGTDRFTYFTLSWDSEKNQLQTEKSFESVADNAARESQTGERCHVDPTGRLMTVEVYEGIITVIPLVQRGKKRKQAGQSDIAHLGDPVPVRVPEMFVRSSAFLKPTSVDENPKIALLYEDTHSHVKLKVREIKYSGDEVELEEGDMCKADIELGASHLIPVELPSHGLVVIGETSISYYNAETGELQVEPLEEATIFVAWERIDSQRFVLADDYGRLYLFMLILGDENQVRTWKLDVIGQTSRASVLVYLDAGYVFVGSHQGDSQVIRIAEKSMEIVQTFSNIAPVLDFTIMDMGNRSGEGQTNEYSSGQARIVTGSGAYQDGSLRSVRSGVGLEDVGVLGEMEHISNLFSLKSDPSSNFADTLLVTFVDESRVFRFDPHGEVEEVEDFASLALDETTLAAANISQGRIVQVTNGRARICDLDGGMVVSEWLPSDGQQITAAAINDSHVLVSLGGITVVSLTLLAPPRRVGPSMADGGLQVIKEKTFGTESQVACVALPAGSSPVCFIGFWKDSGLAICSLDTLDAIKTVQISEDSVPRSILLAQIFPDHAPTLFAALADGNVATYSFDPSTNELSGRKSIVLGTREATFRALPRGDNLFNIFATCEHPSLIYGSEGRLVYSAVTAEKATSVCPFDSQAYPGSVAIATSEDLRIALIDTERTTHIQTLKVDETVRRIAYSPSLKAFGLGTIKRVLKGGEEFMISHFKLVDEIQFKELDTYPLNEDELLECVIRCPLPDGSGGTAERFIIGTAYLDDQQAAEERGRILVLEVTPERSLKLVTSLAVRGGCRCLAICEGKIVAALIKTIVVYDLEFLTQSKPELVKAATFRCSTAPMDVTVNRNVIAIADLMKSLVVVEYKAGEDGLSDKITEVARHYQTTWATAVAEVDTNTYLESDAEGNLAVLVRNPEGVTDDDKKRLQTTSEILLGEMVNRIRRIDVVAQPDAVVLPRAFMGTVEGSIYLFGLIQPAYLDLLITLQSNLGTIVPAPGEMAFAQYRAFKNQVRENEEPYRFVDGELVEKFLDLTEEQQISACKGLGRDVEETELSRKIEHPLETSDKMEQSPSHTEEIEQPYRSQEEIERFPQVTEEIEHSPKVTEDIEEPPETPEQVEKLPKAQVPLVPGGQHIKNSFHGPMNGPVIHGPMNGPVRFNYFSAHYPPVQGPPPPQMYWQPYPGHFSQLPPHVMPQYIVPPQPFYPMEYARPMGYTGPIEHARPMYYTGPRNYYSPPYGYPRPVQHEGPMRYAEPNYYNGPHIYQGPVDGPKYYTGPGACQRSPNSPNYAGPGTSQGPLIVSSYPAGPVTTSGPVNHHPMPAVQPHSQPQTYDNRWDGMAADEKRKAKKKAKKQRQAQRKRERAEDAASAENEEAVDDAKDRECKVRILPGINIVECEVHGNSCGERRYPRARDPYLPTGSKLHLTRRYSI</sequence>
<comment type="caution">
    <text evidence="1">The sequence shown here is derived from an EMBL/GenBank/DDBJ whole genome shotgun (WGS) entry which is preliminary data.</text>
</comment>
<dbReference type="EMBL" id="JAPHNI010000475">
    <property type="protein sequence ID" value="KAJ8110681.1"/>
    <property type="molecule type" value="Genomic_DNA"/>
</dbReference>
<evidence type="ECO:0000313" key="1">
    <source>
        <dbReference type="EMBL" id="KAJ8110681.1"/>
    </source>
</evidence>
<dbReference type="Proteomes" id="UP001153331">
    <property type="component" value="Unassembled WGS sequence"/>
</dbReference>